<evidence type="ECO:0000313" key="2">
    <source>
        <dbReference type="EMBL" id="QGH59796.1"/>
    </source>
</evidence>
<sequence length="127" mass="13544">MALLRLLMLIGSLFIATSALAASPIQLNFDSACDFSQLSIKLKDSLNPGYVQINVELQPQAAQRLAAIATRNNIGKTFITVINGIQVNSATLQSELNATGLSISTDGPTAQKLFPSLLKNQCEPAKK</sequence>
<evidence type="ECO:0000313" key="3">
    <source>
        <dbReference type="Proteomes" id="UP000381260"/>
    </source>
</evidence>
<gene>
    <name evidence="2" type="ORF">GHV41_02560</name>
</gene>
<proteinExistence type="predicted"/>
<feature type="chain" id="PRO_5024445912" evidence="1">
    <location>
        <begin position="22"/>
        <end position="127"/>
    </location>
</feature>
<reference evidence="2 3" key="1">
    <citation type="submission" date="2019-11" db="EMBL/GenBank/DDBJ databases">
        <title>The Phosphoenolpyruvate Phosphotransferase System Regulates Serratia proteamaculans 336X Biofilm Formation and Wheat Roots colonization.</title>
        <authorList>
            <person name="Liu F."/>
        </authorList>
    </citation>
    <scope>NUCLEOTIDE SEQUENCE [LARGE SCALE GENOMIC DNA]</scope>
    <source>
        <strain evidence="2 3">336X</strain>
    </source>
</reference>
<dbReference type="Proteomes" id="UP000381260">
    <property type="component" value="Chromosome"/>
</dbReference>
<accession>A0A5Q2V6G1</accession>
<feature type="signal peptide" evidence="1">
    <location>
        <begin position="1"/>
        <end position="21"/>
    </location>
</feature>
<evidence type="ECO:0000256" key="1">
    <source>
        <dbReference type="SAM" id="SignalP"/>
    </source>
</evidence>
<keyword evidence="1" id="KW-0732">Signal</keyword>
<dbReference type="EMBL" id="CP045913">
    <property type="protein sequence ID" value="QGH59796.1"/>
    <property type="molecule type" value="Genomic_DNA"/>
</dbReference>
<protein>
    <submittedName>
        <fullName evidence="2">Uncharacterized protein</fullName>
    </submittedName>
</protein>
<dbReference type="AlphaFoldDB" id="A0A5Q2V6G1"/>
<organism evidence="2 3">
    <name type="scientific">Serratia proteamaculans</name>
    <dbReference type="NCBI Taxonomy" id="28151"/>
    <lineage>
        <taxon>Bacteria</taxon>
        <taxon>Pseudomonadati</taxon>
        <taxon>Pseudomonadota</taxon>
        <taxon>Gammaproteobacteria</taxon>
        <taxon>Enterobacterales</taxon>
        <taxon>Yersiniaceae</taxon>
        <taxon>Serratia</taxon>
    </lineage>
</organism>
<name>A0A5Q2V6G1_SERPR</name>
<dbReference type="RefSeq" id="WP_153857447.1">
    <property type="nucleotide sequence ID" value="NZ_CP045913.1"/>
</dbReference>